<dbReference type="InterPro" id="IPR027417">
    <property type="entry name" value="P-loop_NTPase"/>
</dbReference>
<proteinExistence type="inferred from homology"/>
<keyword evidence="3" id="KW-0813">Transport</keyword>
<keyword evidence="10" id="KW-1185">Reference proteome</keyword>
<keyword evidence="4" id="KW-1003">Cell membrane</keyword>
<protein>
    <submittedName>
        <fullName evidence="9">Dipeptide ABC transporter ATP-binding protein</fullName>
    </submittedName>
</protein>
<comment type="subcellular location">
    <subcellularLocation>
        <location evidence="1">Cell inner membrane</location>
        <topology evidence="1">Peripheral membrane protein</topology>
    </subcellularLocation>
</comment>
<dbReference type="InterPro" id="IPR017871">
    <property type="entry name" value="ABC_transporter-like_CS"/>
</dbReference>
<evidence type="ECO:0000256" key="3">
    <source>
        <dbReference type="ARBA" id="ARBA00022448"/>
    </source>
</evidence>
<evidence type="ECO:0000313" key="9">
    <source>
        <dbReference type="EMBL" id="MDZ5460023.1"/>
    </source>
</evidence>
<evidence type="ECO:0000256" key="4">
    <source>
        <dbReference type="ARBA" id="ARBA00022475"/>
    </source>
</evidence>
<dbReference type="PANTHER" id="PTHR43297:SF2">
    <property type="entry name" value="DIPEPTIDE TRANSPORT ATP-BINDING PROTEIN DPPD"/>
    <property type="match status" value="1"/>
</dbReference>
<reference evidence="9 10" key="1">
    <citation type="submission" date="2023-11" db="EMBL/GenBank/DDBJ databases">
        <title>Draft genome of Azohydromonas lata strain H1 (DSM1123), a polyhydroxyalkanoate producer.</title>
        <authorList>
            <person name="Traversa D."/>
            <person name="D'Addabbo P."/>
            <person name="Pazzani C."/>
            <person name="Manzari C."/>
            <person name="Chiara M."/>
            <person name="Scrascia M."/>
        </authorList>
    </citation>
    <scope>NUCLEOTIDE SEQUENCE [LARGE SCALE GENOMIC DNA]</scope>
    <source>
        <strain evidence="9 10">H1</strain>
    </source>
</reference>
<dbReference type="SMART" id="SM00382">
    <property type="entry name" value="AAA"/>
    <property type="match status" value="2"/>
</dbReference>
<dbReference type="InterPro" id="IPR003439">
    <property type="entry name" value="ABC_transporter-like_ATP-bd"/>
</dbReference>
<name>A0ABU5IM85_9BURK</name>
<dbReference type="GO" id="GO:0005524">
    <property type="term" value="F:ATP binding"/>
    <property type="evidence" value="ECO:0007669"/>
    <property type="project" value="UniProtKB-KW"/>
</dbReference>
<dbReference type="EMBL" id="JAXOJX010000056">
    <property type="protein sequence ID" value="MDZ5460023.1"/>
    <property type="molecule type" value="Genomic_DNA"/>
</dbReference>
<keyword evidence="6 9" id="KW-0067">ATP-binding</keyword>
<evidence type="ECO:0000256" key="5">
    <source>
        <dbReference type="ARBA" id="ARBA00022741"/>
    </source>
</evidence>
<dbReference type="Pfam" id="PF00005">
    <property type="entry name" value="ABC_tran"/>
    <property type="match status" value="2"/>
</dbReference>
<dbReference type="InterPro" id="IPR013563">
    <property type="entry name" value="Oligopep_ABC_C"/>
</dbReference>
<dbReference type="NCBIfam" id="TIGR01727">
    <property type="entry name" value="oligo_HPY"/>
    <property type="match status" value="1"/>
</dbReference>
<dbReference type="InterPro" id="IPR003593">
    <property type="entry name" value="AAA+_ATPase"/>
</dbReference>
<dbReference type="InterPro" id="IPR050388">
    <property type="entry name" value="ABC_Ni/Peptide_Import"/>
</dbReference>
<dbReference type="PANTHER" id="PTHR43297">
    <property type="entry name" value="OLIGOPEPTIDE TRANSPORT ATP-BINDING PROTEIN APPD"/>
    <property type="match status" value="1"/>
</dbReference>
<dbReference type="Proteomes" id="UP001293718">
    <property type="component" value="Unassembled WGS sequence"/>
</dbReference>
<evidence type="ECO:0000256" key="6">
    <source>
        <dbReference type="ARBA" id="ARBA00022840"/>
    </source>
</evidence>
<evidence type="ECO:0000256" key="1">
    <source>
        <dbReference type="ARBA" id="ARBA00004417"/>
    </source>
</evidence>
<dbReference type="RefSeq" id="WP_322467611.1">
    <property type="nucleotide sequence ID" value="NZ_JAXOJX010000056.1"/>
</dbReference>
<evidence type="ECO:0000313" key="10">
    <source>
        <dbReference type="Proteomes" id="UP001293718"/>
    </source>
</evidence>
<dbReference type="NCBIfam" id="NF007739">
    <property type="entry name" value="PRK10419.1"/>
    <property type="match status" value="2"/>
</dbReference>
<keyword evidence="5" id="KW-0547">Nucleotide-binding</keyword>
<feature type="domain" description="ABC transporter" evidence="8">
    <location>
        <begin position="15"/>
        <end position="263"/>
    </location>
</feature>
<feature type="domain" description="ABC transporter" evidence="8">
    <location>
        <begin position="375"/>
        <end position="618"/>
    </location>
</feature>
<comment type="similarity">
    <text evidence="2">Belongs to the ABC transporter superfamily.</text>
</comment>
<organism evidence="9 10">
    <name type="scientific">Azohydromonas lata</name>
    <dbReference type="NCBI Taxonomy" id="45677"/>
    <lineage>
        <taxon>Bacteria</taxon>
        <taxon>Pseudomonadati</taxon>
        <taxon>Pseudomonadota</taxon>
        <taxon>Betaproteobacteria</taxon>
        <taxon>Burkholderiales</taxon>
        <taxon>Sphaerotilaceae</taxon>
        <taxon>Azohydromonas</taxon>
    </lineage>
</organism>
<gene>
    <name evidence="9" type="ORF">SM757_25925</name>
</gene>
<keyword evidence="7" id="KW-0472">Membrane</keyword>
<dbReference type="NCBIfam" id="NF008453">
    <property type="entry name" value="PRK11308.1"/>
    <property type="match status" value="2"/>
</dbReference>
<sequence>MSQSLQHQPAAARHLQARDLDVHIDTDAGSLAVVDALSVSLQQGRTVALVGESGCGKSITALALMRLLPEAGRITGGQVLLEGEDVLALPESGMRALRGKRIGMIFQEPATSLDPVMTVGDQVVEAIERHLPLRGREARERARQWLQRVGLPERAFESYPFTLSGGQKQRVMIAMVLSTEPDYLLADEPTTALDVTVQAQVMALLRELQREQRLGLLLITHDLALVSGFADQVALMYAGQMVELAPAGDFFRAPAHPYAQALLRALPDAQRRDEPLAAIAGSVPGLSERLGGCRFKQRCPHAMPACGEPVPLFRPGAGREVRCVLYAPGAVPPTPRETAQALQATAPASATADGAPKADGAPLLEVSNLSVGFPIRKGLLRRVVGHVDAVQGVSFTLRAGRTLGLVGESGSGKTTTGKAIVQLLRRQARVTGQALLQGVDLFRLEGDALREARAQAQIVFQDPFGSLNPRLRVAELLEEGLQALLPQLPAGERRARVEALARQVGLPADALQRWPHEFSGGQRQRIAIARALAVQPRLLVCDEPTSALDVSVQAQILNLLRELQQRLGLAYLFITHNIGVVGYLAHEVAVMQGGRIVELGSAEQVLHEPRHEYTRSLLAAVPRLVVPAG</sequence>
<dbReference type="PROSITE" id="PS00211">
    <property type="entry name" value="ABC_TRANSPORTER_1"/>
    <property type="match status" value="2"/>
</dbReference>
<accession>A0ABU5IM85</accession>
<dbReference type="PROSITE" id="PS50893">
    <property type="entry name" value="ABC_TRANSPORTER_2"/>
    <property type="match status" value="2"/>
</dbReference>
<evidence type="ECO:0000259" key="8">
    <source>
        <dbReference type="PROSITE" id="PS50893"/>
    </source>
</evidence>
<dbReference type="SUPFAM" id="SSF52540">
    <property type="entry name" value="P-loop containing nucleoside triphosphate hydrolases"/>
    <property type="match status" value="2"/>
</dbReference>
<evidence type="ECO:0000256" key="7">
    <source>
        <dbReference type="ARBA" id="ARBA00023136"/>
    </source>
</evidence>
<dbReference type="Pfam" id="PF08352">
    <property type="entry name" value="oligo_HPY"/>
    <property type="match status" value="2"/>
</dbReference>
<dbReference type="CDD" id="cd03257">
    <property type="entry name" value="ABC_NikE_OppD_transporters"/>
    <property type="match status" value="2"/>
</dbReference>
<comment type="caution">
    <text evidence="9">The sequence shown here is derived from an EMBL/GenBank/DDBJ whole genome shotgun (WGS) entry which is preliminary data.</text>
</comment>
<dbReference type="Gene3D" id="3.40.50.300">
    <property type="entry name" value="P-loop containing nucleotide triphosphate hydrolases"/>
    <property type="match status" value="2"/>
</dbReference>
<evidence type="ECO:0000256" key="2">
    <source>
        <dbReference type="ARBA" id="ARBA00005417"/>
    </source>
</evidence>